<evidence type="ECO:0000256" key="3">
    <source>
        <dbReference type="ARBA" id="ARBA00022679"/>
    </source>
</evidence>
<evidence type="ECO:0000256" key="5">
    <source>
        <dbReference type="ARBA" id="ARBA00022984"/>
    </source>
</evidence>
<evidence type="ECO:0000313" key="9">
    <source>
        <dbReference type="EMBL" id="KYO57342.1"/>
    </source>
</evidence>
<dbReference type="Proteomes" id="UP000075787">
    <property type="component" value="Unassembled WGS sequence"/>
</dbReference>
<dbReference type="PANTHER" id="PTHR38589:SF1">
    <property type="entry name" value="BLR0621 PROTEIN"/>
    <property type="match status" value="1"/>
</dbReference>
<dbReference type="GO" id="GO:0071555">
    <property type="term" value="P:cell wall organization"/>
    <property type="evidence" value="ECO:0007669"/>
    <property type="project" value="UniProtKB-UniRule"/>
</dbReference>
<evidence type="ECO:0000313" key="10">
    <source>
        <dbReference type="Proteomes" id="UP000075787"/>
    </source>
</evidence>
<dbReference type="GO" id="GO:0008360">
    <property type="term" value="P:regulation of cell shape"/>
    <property type="evidence" value="ECO:0007669"/>
    <property type="project" value="UniProtKB-UniRule"/>
</dbReference>
<dbReference type="PANTHER" id="PTHR38589">
    <property type="entry name" value="BLR0621 PROTEIN"/>
    <property type="match status" value="1"/>
</dbReference>
<keyword evidence="5 7" id="KW-0573">Peptidoglycan synthesis</keyword>
<dbReference type="PROSITE" id="PS52029">
    <property type="entry name" value="LD_TPASE"/>
    <property type="match status" value="1"/>
</dbReference>
<dbReference type="Pfam" id="PF03734">
    <property type="entry name" value="YkuD"/>
    <property type="match status" value="1"/>
</dbReference>
<name>A0A162LVI6_9PROT</name>
<evidence type="ECO:0000256" key="2">
    <source>
        <dbReference type="ARBA" id="ARBA00005992"/>
    </source>
</evidence>
<keyword evidence="4 7" id="KW-0133">Cell shape</keyword>
<dbReference type="GO" id="GO:0016740">
    <property type="term" value="F:transferase activity"/>
    <property type="evidence" value="ECO:0007669"/>
    <property type="project" value="UniProtKB-KW"/>
</dbReference>
<comment type="similarity">
    <text evidence="2">Belongs to the YkuD family.</text>
</comment>
<dbReference type="EMBL" id="LPZR01000027">
    <property type="protein sequence ID" value="KYO57342.1"/>
    <property type="molecule type" value="Genomic_DNA"/>
</dbReference>
<dbReference type="SUPFAM" id="SSF141523">
    <property type="entry name" value="L,D-transpeptidase catalytic domain-like"/>
    <property type="match status" value="1"/>
</dbReference>
<evidence type="ECO:0000256" key="7">
    <source>
        <dbReference type="PROSITE-ProRule" id="PRU01373"/>
    </source>
</evidence>
<comment type="pathway">
    <text evidence="1 7">Cell wall biogenesis; peptidoglycan biosynthesis.</text>
</comment>
<dbReference type="UniPathway" id="UPA00219"/>
<dbReference type="AlphaFoldDB" id="A0A162LVI6"/>
<reference evidence="9 10" key="1">
    <citation type="submission" date="2015-12" db="EMBL/GenBank/DDBJ databases">
        <title>Genome sequence of Tistrella mobilis MCCC 1A02139.</title>
        <authorList>
            <person name="Lu L."/>
            <person name="Lai Q."/>
            <person name="Shao Z."/>
            <person name="Qian P."/>
        </authorList>
    </citation>
    <scope>NUCLEOTIDE SEQUENCE [LARGE SCALE GENOMIC DNA]</scope>
    <source>
        <strain evidence="9 10">MCCC 1A02139</strain>
    </source>
</reference>
<proteinExistence type="inferred from homology"/>
<comment type="caution">
    <text evidence="9">The sequence shown here is derived from an EMBL/GenBank/DDBJ whole genome shotgun (WGS) entry which is preliminary data.</text>
</comment>
<feature type="active site" description="Proton donor/acceptor" evidence="7">
    <location>
        <position position="130"/>
    </location>
</feature>
<feature type="domain" description="L,D-TPase catalytic" evidence="8">
    <location>
        <begin position="1"/>
        <end position="166"/>
    </location>
</feature>
<protein>
    <recommendedName>
        <fullName evidence="8">L,D-TPase catalytic domain-containing protein</fullName>
    </recommendedName>
</protein>
<evidence type="ECO:0000256" key="1">
    <source>
        <dbReference type="ARBA" id="ARBA00004752"/>
    </source>
</evidence>
<evidence type="ECO:0000256" key="6">
    <source>
        <dbReference type="ARBA" id="ARBA00023316"/>
    </source>
</evidence>
<dbReference type="InterPro" id="IPR005490">
    <property type="entry name" value="LD_TPept_cat_dom"/>
</dbReference>
<evidence type="ECO:0000259" key="8">
    <source>
        <dbReference type="PROSITE" id="PS52029"/>
    </source>
</evidence>
<dbReference type="GO" id="GO:0004180">
    <property type="term" value="F:carboxypeptidase activity"/>
    <property type="evidence" value="ECO:0007669"/>
    <property type="project" value="UniProtKB-ARBA"/>
</dbReference>
<gene>
    <name evidence="9" type="ORF">AUP44_20555</name>
</gene>
<feature type="active site" description="Nucleophile" evidence="7">
    <location>
        <position position="142"/>
    </location>
</feature>
<evidence type="ECO:0000256" key="4">
    <source>
        <dbReference type="ARBA" id="ARBA00022960"/>
    </source>
</evidence>
<keyword evidence="6 7" id="KW-0961">Cell wall biogenesis/degradation</keyword>
<dbReference type="GO" id="GO:0009252">
    <property type="term" value="P:peptidoglycan biosynthetic process"/>
    <property type="evidence" value="ECO:0007669"/>
    <property type="project" value="UniProtKB-UniPathway"/>
</dbReference>
<dbReference type="OrthoDB" id="9804204at2"/>
<organism evidence="9 10">
    <name type="scientific">Tistrella mobilis</name>
    <dbReference type="NCBI Taxonomy" id="171437"/>
    <lineage>
        <taxon>Bacteria</taxon>
        <taxon>Pseudomonadati</taxon>
        <taxon>Pseudomonadota</taxon>
        <taxon>Alphaproteobacteria</taxon>
        <taxon>Geminicoccales</taxon>
        <taxon>Geminicoccaceae</taxon>
        <taxon>Tistrella</taxon>
    </lineage>
</organism>
<keyword evidence="3" id="KW-0808">Transferase</keyword>
<dbReference type="InterPro" id="IPR038063">
    <property type="entry name" value="Transpep_catalytic_dom"/>
</dbReference>
<sequence length="169" mass="19079">MVRYDPLLARFRFWWRDERLPVAIGRNGITVAKREGDGATPIGTLPIRRVLYRADRVEAPRTRLPVQAIRPEDGWCDDPENPWYNKPVDLPFPARHERLWRDDHVYDLIAVLGWNDAPVVPGRGSAIFLHVARPDFAGTEGCVALAMDDLVRVLADAGPGDTLTISARF</sequence>
<accession>A0A162LVI6</accession>